<name>A0A1H1BKW7_9MICC</name>
<gene>
    <name evidence="1" type="ORF">SAMN04489742_1441</name>
</gene>
<dbReference type="Gene3D" id="3.40.50.1240">
    <property type="entry name" value="Phosphoglycerate mutase-like"/>
    <property type="match status" value="1"/>
</dbReference>
<keyword evidence="2" id="KW-1185">Reference proteome</keyword>
<evidence type="ECO:0000313" key="2">
    <source>
        <dbReference type="Proteomes" id="UP000181917"/>
    </source>
</evidence>
<dbReference type="InterPro" id="IPR029033">
    <property type="entry name" value="His_PPase_superfam"/>
</dbReference>
<accession>A0A1H1BKW7</accession>
<evidence type="ECO:0000313" key="1">
    <source>
        <dbReference type="EMBL" id="SDQ52026.1"/>
    </source>
</evidence>
<dbReference type="OrthoDB" id="9810154at2"/>
<dbReference type="RefSeq" id="WP_074699831.1">
    <property type="nucleotide sequence ID" value="NZ_CP018863.1"/>
</dbReference>
<dbReference type="EMBL" id="FNKH01000002">
    <property type="protein sequence ID" value="SDQ52026.1"/>
    <property type="molecule type" value="Genomic_DNA"/>
</dbReference>
<dbReference type="KEGG" id="acry:AC20117_10155"/>
<dbReference type="InterPro" id="IPR013078">
    <property type="entry name" value="His_Pase_superF_clade-1"/>
</dbReference>
<dbReference type="Proteomes" id="UP000181917">
    <property type="component" value="Unassembled WGS sequence"/>
</dbReference>
<sequence length="173" mass="19434">MSEHHVKKLLILRHAKAAWPLGVDDHERPLAQRGHNEAPLIGRWMVEQGHIPDFILCSSALRTRQTCTWICNELGDKAPTPMLSDGIYEASATQVLSEINQLPDTITSLLVISHMPAVQNLAMRLASVESDEESVMDMATHYPTSGLTVFEHEKSWAELDGRDAKLTRFVVRR</sequence>
<dbReference type="PANTHER" id="PTHR47623:SF1">
    <property type="entry name" value="OS09G0287300 PROTEIN"/>
    <property type="match status" value="1"/>
</dbReference>
<dbReference type="CDD" id="cd07067">
    <property type="entry name" value="HP_PGM_like"/>
    <property type="match status" value="1"/>
</dbReference>
<dbReference type="AlphaFoldDB" id="A0A1H1BKW7"/>
<reference evidence="1 2" key="1">
    <citation type="submission" date="2016-10" db="EMBL/GenBank/DDBJ databases">
        <authorList>
            <person name="de Groot N.N."/>
        </authorList>
    </citation>
    <scope>NUCLEOTIDE SEQUENCE [LARGE SCALE GENOMIC DNA]</scope>
    <source>
        <strain evidence="1 2">DSM 20117</strain>
    </source>
</reference>
<dbReference type="SUPFAM" id="SSF53254">
    <property type="entry name" value="Phosphoglycerate mutase-like"/>
    <property type="match status" value="1"/>
</dbReference>
<proteinExistence type="predicted"/>
<protein>
    <submittedName>
        <fullName evidence="1">Phosphohistidine phosphatase</fullName>
    </submittedName>
</protein>
<organism evidence="1 2">
    <name type="scientific">Crystallibacter crystallopoietes</name>
    <dbReference type="NCBI Taxonomy" id="37928"/>
    <lineage>
        <taxon>Bacteria</taxon>
        <taxon>Bacillati</taxon>
        <taxon>Actinomycetota</taxon>
        <taxon>Actinomycetes</taxon>
        <taxon>Micrococcales</taxon>
        <taxon>Micrococcaceae</taxon>
        <taxon>Crystallibacter</taxon>
    </lineage>
</organism>
<dbReference type="PANTHER" id="PTHR47623">
    <property type="entry name" value="OS09G0287300 PROTEIN"/>
    <property type="match status" value="1"/>
</dbReference>
<dbReference type="STRING" id="37928.SAMN04489742_1441"/>
<dbReference type="Pfam" id="PF00300">
    <property type="entry name" value="His_Phos_1"/>
    <property type="match status" value="1"/>
</dbReference>